<gene>
    <name evidence="2" type="ORF">Pmi06nite_47340</name>
</gene>
<evidence type="ECO:0000313" key="3">
    <source>
        <dbReference type="Proteomes" id="UP000650628"/>
    </source>
</evidence>
<keyword evidence="1" id="KW-0472">Membrane</keyword>
<proteinExistence type="predicted"/>
<protein>
    <submittedName>
        <fullName evidence="2">Uncharacterized protein</fullName>
    </submittedName>
</protein>
<feature type="transmembrane region" description="Helical" evidence="1">
    <location>
        <begin position="94"/>
        <end position="113"/>
    </location>
</feature>
<keyword evidence="1" id="KW-0812">Transmembrane</keyword>
<name>A0A8J3TSI3_9ACTN</name>
<feature type="transmembrane region" description="Helical" evidence="1">
    <location>
        <begin position="62"/>
        <end position="82"/>
    </location>
</feature>
<reference evidence="2 3" key="1">
    <citation type="submission" date="2021-01" db="EMBL/GenBank/DDBJ databases">
        <title>Whole genome shotgun sequence of Planotetraspora mira NBRC 15435.</title>
        <authorList>
            <person name="Komaki H."/>
            <person name="Tamura T."/>
        </authorList>
    </citation>
    <scope>NUCLEOTIDE SEQUENCE [LARGE SCALE GENOMIC DNA]</scope>
    <source>
        <strain evidence="2 3">NBRC 15435</strain>
    </source>
</reference>
<feature type="transmembrane region" description="Helical" evidence="1">
    <location>
        <begin position="119"/>
        <end position="136"/>
    </location>
</feature>
<accession>A0A8J3TSI3</accession>
<dbReference type="AlphaFoldDB" id="A0A8J3TSI3"/>
<organism evidence="2 3">
    <name type="scientific">Planotetraspora mira</name>
    <dbReference type="NCBI Taxonomy" id="58121"/>
    <lineage>
        <taxon>Bacteria</taxon>
        <taxon>Bacillati</taxon>
        <taxon>Actinomycetota</taxon>
        <taxon>Actinomycetes</taxon>
        <taxon>Streptosporangiales</taxon>
        <taxon>Streptosporangiaceae</taxon>
        <taxon>Planotetraspora</taxon>
    </lineage>
</organism>
<keyword evidence="3" id="KW-1185">Reference proteome</keyword>
<dbReference type="Proteomes" id="UP000650628">
    <property type="component" value="Unassembled WGS sequence"/>
</dbReference>
<dbReference type="EMBL" id="BOOO01000024">
    <property type="protein sequence ID" value="GII31292.1"/>
    <property type="molecule type" value="Genomic_DNA"/>
</dbReference>
<comment type="caution">
    <text evidence="2">The sequence shown here is derived from an EMBL/GenBank/DDBJ whole genome shotgun (WGS) entry which is preliminary data.</text>
</comment>
<evidence type="ECO:0000313" key="2">
    <source>
        <dbReference type="EMBL" id="GII31292.1"/>
    </source>
</evidence>
<keyword evidence="1" id="KW-1133">Transmembrane helix</keyword>
<sequence>MTESDGAAAGSAARRRPAVAWRVSLVLAVWGLFSALFTYMYLDELINRDSYDHGNSSYRVPFLNFPAALVATVTMLVLAYLVFRGGTKDQTRTLSQITVAVVVSAVLGVAAMFVRPEGITFFMAAFAIVGLMVARSPDVREWCRW</sequence>
<evidence type="ECO:0000256" key="1">
    <source>
        <dbReference type="SAM" id="Phobius"/>
    </source>
</evidence>
<feature type="transmembrane region" description="Helical" evidence="1">
    <location>
        <begin position="19"/>
        <end position="42"/>
    </location>
</feature>
<dbReference type="RefSeq" id="WP_203955208.1">
    <property type="nucleotide sequence ID" value="NZ_BOOO01000024.1"/>
</dbReference>